<dbReference type="EMBL" id="CP036279">
    <property type="protein sequence ID" value="QDU63135.1"/>
    <property type="molecule type" value="Genomic_DNA"/>
</dbReference>
<proteinExistence type="predicted"/>
<dbReference type="AlphaFoldDB" id="A0A518B831"/>
<reference evidence="2 3" key="1">
    <citation type="submission" date="2019-02" db="EMBL/GenBank/DDBJ databases">
        <title>Deep-cultivation of Planctomycetes and their phenomic and genomic characterization uncovers novel biology.</title>
        <authorList>
            <person name="Wiegand S."/>
            <person name="Jogler M."/>
            <person name="Boedeker C."/>
            <person name="Pinto D."/>
            <person name="Vollmers J."/>
            <person name="Rivas-Marin E."/>
            <person name="Kohn T."/>
            <person name="Peeters S.H."/>
            <person name="Heuer A."/>
            <person name="Rast P."/>
            <person name="Oberbeckmann S."/>
            <person name="Bunk B."/>
            <person name="Jeske O."/>
            <person name="Meyerdierks A."/>
            <person name="Storesund J.E."/>
            <person name="Kallscheuer N."/>
            <person name="Luecker S."/>
            <person name="Lage O.M."/>
            <person name="Pohl T."/>
            <person name="Merkel B.J."/>
            <person name="Hornburger P."/>
            <person name="Mueller R.-W."/>
            <person name="Bruemmer F."/>
            <person name="Labrenz M."/>
            <person name="Spormann A.M."/>
            <person name="Op den Camp H."/>
            <person name="Overmann J."/>
            <person name="Amann R."/>
            <person name="Jetten M.S.M."/>
            <person name="Mascher T."/>
            <person name="Medema M.H."/>
            <person name="Devos D.P."/>
            <person name="Kaster A.-K."/>
            <person name="Ovreas L."/>
            <person name="Rohde M."/>
            <person name="Galperin M.Y."/>
            <person name="Jogler C."/>
        </authorList>
    </citation>
    <scope>NUCLEOTIDE SEQUENCE [LARGE SCALE GENOMIC DNA]</scope>
    <source>
        <strain evidence="2 3">Pan216</strain>
    </source>
</reference>
<sequence>MNTISRRHLMANTLGAIGTASLLRPEDALGIEPIKRVGKSVVKLSLAAYSFRNQLAPKGGTPSLDLLGFIDYCSSLRLDGTELTSYYFAKEITNDYLGSLKRRAFVNGLGVSGGAIRNDFCQPDGEKRKQDIAHTKQWVDHYAMLGCPAIRIFAGNVPKGSSKDEAIGRCVEGIEECCEHAAKKGVFLALENHGGITATSEDMLKIVKQVKSPWFGVNLDTGNFARNPAPYDDLAAIAPYAVNVQFKVSRHTQKHMGGEAEYLSKCMRIIQDANYSGWLALEYEASEDPYRAIPPLINKLRASIG</sequence>
<dbReference type="PANTHER" id="PTHR12110:SF53">
    <property type="entry name" value="BLR5974 PROTEIN"/>
    <property type="match status" value="1"/>
</dbReference>
<keyword evidence="3" id="KW-1185">Reference proteome</keyword>
<dbReference type="InterPro" id="IPR013022">
    <property type="entry name" value="Xyl_isomerase-like_TIM-brl"/>
</dbReference>
<dbReference type="PANTHER" id="PTHR12110">
    <property type="entry name" value="HYDROXYPYRUVATE ISOMERASE"/>
    <property type="match status" value="1"/>
</dbReference>
<evidence type="ECO:0000313" key="3">
    <source>
        <dbReference type="Proteomes" id="UP000317093"/>
    </source>
</evidence>
<dbReference type="SUPFAM" id="SSF51658">
    <property type="entry name" value="Xylose isomerase-like"/>
    <property type="match status" value="1"/>
</dbReference>
<dbReference type="Pfam" id="PF01261">
    <property type="entry name" value="AP_endonuc_2"/>
    <property type="match status" value="1"/>
</dbReference>
<dbReference type="OrthoDB" id="259215at2"/>
<evidence type="ECO:0000313" key="2">
    <source>
        <dbReference type="EMBL" id="QDU63135.1"/>
    </source>
</evidence>
<feature type="domain" description="Xylose isomerase-like TIM barrel" evidence="1">
    <location>
        <begin position="74"/>
        <end position="291"/>
    </location>
</feature>
<name>A0A518B831_9BACT</name>
<dbReference type="GO" id="GO:0016853">
    <property type="term" value="F:isomerase activity"/>
    <property type="evidence" value="ECO:0007669"/>
    <property type="project" value="UniProtKB-KW"/>
</dbReference>
<keyword evidence="2" id="KW-0413">Isomerase</keyword>
<protein>
    <submittedName>
        <fullName evidence="2">Xylose isomerase-like TIM barrel</fullName>
    </submittedName>
</protein>
<dbReference type="RefSeq" id="WP_145260371.1">
    <property type="nucleotide sequence ID" value="NZ_CP036279.1"/>
</dbReference>
<dbReference type="InterPro" id="IPR036237">
    <property type="entry name" value="Xyl_isomerase-like_sf"/>
</dbReference>
<gene>
    <name evidence="2" type="ORF">Pan216_40100</name>
</gene>
<organism evidence="2 3">
    <name type="scientific">Kolteria novifilia</name>
    <dbReference type="NCBI Taxonomy" id="2527975"/>
    <lineage>
        <taxon>Bacteria</taxon>
        <taxon>Pseudomonadati</taxon>
        <taxon>Planctomycetota</taxon>
        <taxon>Planctomycetia</taxon>
        <taxon>Kolteriales</taxon>
        <taxon>Kolteriaceae</taxon>
        <taxon>Kolteria</taxon>
    </lineage>
</organism>
<accession>A0A518B831</accession>
<dbReference type="KEGG" id="knv:Pan216_40100"/>
<dbReference type="Proteomes" id="UP000317093">
    <property type="component" value="Chromosome"/>
</dbReference>
<evidence type="ECO:0000259" key="1">
    <source>
        <dbReference type="Pfam" id="PF01261"/>
    </source>
</evidence>
<dbReference type="Gene3D" id="3.20.20.150">
    <property type="entry name" value="Divalent-metal-dependent TIM barrel enzymes"/>
    <property type="match status" value="1"/>
</dbReference>
<dbReference type="InterPro" id="IPR050312">
    <property type="entry name" value="IolE/XylAMocC-like"/>
</dbReference>